<gene>
    <name evidence="1" type="ORF">PODCO_103692</name>
</gene>
<accession>A0ABY6RU00</accession>
<dbReference type="EMBL" id="LR026964">
    <property type="protein sequence ID" value="VBB71717.1"/>
    <property type="molecule type" value="Genomic_DNA"/>
</dbReference>
<name>A0ABY6RU00_PODCO</name>
<evidence type="ECO:0000313" key="1">
    <source>
        <dbReference type="EMBL" id="VBB71717.1"/>
    </source>
</evidence>
<organism evidence="1 2">
    <name type="scientific">Podospora comata</name>
    <dbReference type="NCBI Taxonomy" id="48703"/>
    <lineage>
        <taxon>Eukaryota</taxon>
        <taxon>Fungi</taxon>
        <taxon>Dikarya</taxon>
        <taxon>Ascomycota</taxon>
        <taxon>Pezizomycotina</taxon>
        <taxon>Sordariomycetes</taxon>
        <taxon>Sordariomycetidae</taxon>
        <taxon>Sordariales</taxon>
        <taxon>Podosporaceae</taxon>
        <taxon>Podospora</taxon>
    </lineage>
</organism>
<protein>
    <submittedName>
        <fullName evidence="1">Uncharacterized protein</fullName>
    </submittedName>
</protein>
<reference evidence="1" key="1">
    <citation type="submission" date="2018-02" db="EMBL/GenBank/DDBJ databases">
        <authorList>
            <person name="Silar P."/>
        </authorList>
    </citation>
    <scope>NUCLEOTIDE SEQUENCE [LARGE SCALE GENOMIC DNA]</scope>
    <source>
        <strain evidence="1">T</strain>
    </source>
</reference>
<proteinExistence type="predicted"/>
<sequence>MKFAGCYGDNPRTALFPWYKALEDLIIPVPSVACDERDVPIRSMEHEGDHAFKPRAGAGRFEALQLRSTIPRGLDRGRRRPRMRLKPSRQGLFLRLSLGMITARKEASGIALILDKPEGLIMCLFFWEGPWTTPARATRRSIFARPKRCVSRRLRFPMMTIRTGKATSSCKRRREVS</sequence>
<evidence type="ECO:0000313" key="2">
    <source>
        <dbReference type="Proteomes" id="UP000280685"/>
    </source>
</evidence>
<keyword evidence="2" id="KW-1185">Reference proteome</keyword>
<dbReference type="Proteomes" id="UP000280685">
    <property type="component" value="Chromosome 1"/>
</dbReference>